<gene>
    <name evidence="1" type="ORF">MNB_SV-14-316</name>
</gene>
<evidence type="ECO:0000313" key="1">
    <source>
        <dbReference type="EMBL" id="SFV64903.1"/>
    </source>
</evidence>
<dbReference type="AlphaFoldDB" id="A0A1W1CGT3"/>
<accession>A0A1W1CGT3</accession>
<name>A0A1W1CGT3_9ZZZZ</name>
<evidence type="ECO:0008006" key="2">
    <source>
        <dbReference type="Google" id="ProtNLM"/>
    </source>
</evidence>
<reference evidence="1" key="1">
    <citation type="submission" date="2016-10" db="EMBL/GenBank/DDBJ databases">
        <authorList>
            <person name="de Groot N.N."/>
        </authorList>
    </citation>
    <scope>NUCLEOTIDE SEQUENCE</scope>
</reference>
<organism evidence="1">
    <name type="scientific">hydrothermal vent metagenome</name>
    <dbReference type="NCBI Taxonomy" id="652676"/>
    <lineage>
        <taxon>unclassified sequences</taxon>
        <taxon>metagenomes</taxon>
        <taxon>ecological metagenomes</taxon>
    </lineage>
</organism>
<protein>
    <recommendedName>
        <fullName evidence="2">Restriction endonuclease type IV Mrr domain-containing protein</fullName>
    </recommendedName>
</protein>
<sequence length="211" mass="25157">MSTVPKKNEIIISPRTISTTDIAKYFDIERKELNKIFLELQWIKRKYFLWFATTELGKEKGAKKENREILWNRSILGDKELILAIKDSKNIVDETINSSAYKMQIYKKYKKAGYTIWDYSKEKGTYDRNIHFVAKKNKEVLLIHCKSDEKDINLEDLVDFIENKKSFIAENPIFGMYTLKIKYIISHFSLTEEAFKYLNENKNTIFYEIFK</sequence>
<proteinExistence type="predicted"/>
<dbReference type="EMBL" id="FPHN01000175">
    <property type="protein sequence ID" value="SFV64903.1"/>
    <property type="molecule type" value="Genomic_DNA"/>
</dbReference>